<name>A0ABT1ZPZ9_9BURK</name>
<dbReference type="PANTHER" id="PTHR11122:SF13">
    <property type="entry name" value="GLUCOSE-6-PHOSPHATE 1-EPIMERASE"/>
    <property type="match status" value="1"/>
</dbReference>
<gene>
    <name evidence="5" type="ORF">NX784_10425</name>
</gene>
<sequence>MNATTTQFGQLPALQLRAPDGAEATITLYGAHLVSWKPVPTTGGTAQERLFLSSLSALDGQKAIRGGVPVIFPQFAERGNGMRHGFARVATWRVVDQGEADGAAFAVLVLNQADLPQQMATAWPYAFELQLRVAVRAAELDMILAVRNTGTQAFPFAAALHTYHLVDDVDAVRIDGVQSETLALTDKLDQVFERIPGAITFDSGADKVVLEQTGFTDAVVWNPGAADAAALSDMDDEEYRRFVCIEPALLGPQQLEPGGTWRGTYRAVVQAG</sequence>
<proteinExistence type="inferred from homology"/>
<dbReference type="CDD" id="cd09020">
    <property type="entry name" value="D-hex-6-P-epi_like"/>
    <property type="match status" value="1"/>
</dbReference>
<evidence type="ECO:0000256" key="2">
    <source>
        <dbReference type="ARBA" id="ARBA00005866"/>
    </source>
</evidence>
<organism evidence="5 6">
    <name type="scientific">Massilia pinisoli</name>
    <dbReference type="NCBI Taxonomy" id="1772194"/>
    <lineage>
        <taxon>Bacteria</taxon>
        <taxon>Pseudomonadati</taxon>
        <taxon>Pseudomonadota</taxon>
        <taxon>Betaproteobacteria</taxon>
        <taxon>Burkholderiales</taxon>
        <taxon>Oxalobacteraceae</taxon>
        <taxon>Telluria group</taxon>
        <taxon>Massilia</taxon>
    </lineage>
</organism>
<keyword evidence="6" id="KW-1185">Reference proteome</keyword>
<dbReference type="RefSeq" id="WP_258816579.1">
    <property type="nucleotide sequence ID" value="NZ_JANUGW010000006.1"/>
</dbReference>
<accession>A0ABT1ZPZ9</accession>
<dbReference type="PIRSF" id="PIRSF016020">
    <property type="entry name" value="PHexose_mutarotase"/>
    <property type="match status" value="1"/>
</dbReference>
<dbReference type="EMBL" id="JANUGW010000006">
    <property type="protein sequence ID" value="MCS0582006.1"/>
    <property type="molecule type" value="Genomic_DNA"/>
</dbReference>
<evidence type="ECO:0000313" key="6">
    <source>
        <dbReference type="Proteomes" id="UP001204151"/>
    </source>
</evidence>
<dbReference type="InterPro" id="IPR008183">
    <property type="entry name" value="Aldose_1/G6P_1-epimerase"/>
</dbReference>
<comment type="caution">
    <text evidence="5">The sequence shown here is derived from an EMBL/GenBank/DDBJ whole genome shotgun (WGS) entry which is preliminary data.</text>
</comment>
<dbReference type="InterPro" id="IPR014718">
    <property type="entry name" value="GH-type_carb-bd"/>
</dbReference>
<dbReference type="Pfam" id="PF01263">
    <property type="entry name" value="Aldose_epim"/>
    <property type="match status" value="1"/>
</dbReference>
<dbReference type="Gene3D" id="2.70.98.10">
    <property type="match status" value="1"/>
</dbReference>
<dbReference type="PANTHER" id="PTHR11122">
    <property type="entry name" value="APOSPORY-ASSOCIATED PROTEIN C-RELATED"/>
    <property type="match status" value="1"/>
</dbReference>
<reference evidence="5 6" key="1">
    <citation type="submission" date="2022-08" db="EMBL/GenBank/DDBJ databases">
        <title>Reclassification of Massilia species as members of the genera Telluria, Duganella, Pseudoduganella, Mokoshia gen. nov. and Zemynaea gen. nov. using orthogonal and non-orthogonal genome-based approaches.</title>
        <authorList>
            <person name="Bowman J.P."/>
        </authorList>
    </citation>
    <scope>NUCLEOTIDE SEQUENCE [LARGE SCALE GENOMIC DNA]</scope>
    <source>
        <strain evidence="5 6">JCM 31316</strain>
    </source>
</reference>
<evidence type="ECO:0000256" key="3">
    <source>
        <dbReference type="ARBA" id="ARBA00023235"/>
    </source>
</evidence>
<protein>
    <recommendedName>
        <fullName evidence="4">Putative glucose-6-phosphate 1-epimerase</fullName>
        <ecNumber evidence="4">5.1.3.15</ecNumber>
    </recommendedName>
</protein>
<comment type="similarity">
    <text evidence="2 4">Belongs to the glucose-6-phosphate 1-epimerase family.</text>
</comment>
<dbReference type="InterPro" id="IPR025532">
    <property type="entry name" value="G6P_1-epimerase"/>
</dbReference>
<evidence type="ECO:0000313" key="5">
    <source>
        <dbReference type="EMBL" id="MCS0582006.1"/>
    </source>
</evidence>
<dbReference type="InterPro" id="IPR011013">
    <property type="entry name" value="Gal_mutarotase_sf_dom"/>
</dbReference>
<dbReference type="EC" id="5.1.3.15" evidence="4"/>
<dbReference type="Proteomes" id="UP001204151">
    <property type="component" value="Unassembled WGS sequence"/>
</dbReference>
<keyword evidence="3 4" id="KW-0413">Isomerase</keyword>
<dbReference type="SUPFAM" id="SSF74650">
    <property type="entry name" value="Galactose mutarotase-like"/>
    <property type="match status" value="1"/>
</dbReference>
<evidence type="ECO:0000256" key="4">
    <source>
        <dbReference type="PIRNR" id="PIRNR016020"/>
    </source>
</evidence>
<evidence type="ECO:0000256" key="1">
    <source>
        <dbReference type="ARBA" id="ARBA00001096"/>
    </source>
</evidence>
<comment type="catalytic activity">
    <reaction evidence="1">
        <text>alpha-D-glucose 6-phosphate = beta-D-glucose 6-phosphate</text>
        <dbReference type="Rhea" id="RHEA:16249"/>
        <dbReference type="ChEBI" id="CHEBI:58225"/>
        <dbReference type="ChEBI" id="CHEBI:58247"/>
        <dbReference type="EC" id="5.1.3.15"/>
    </reaction>
</comment>